<feature type="transmembrane region" description="Helical" evidence="1">
    <location>
        <begin position="55"/>
        <end position="88"/>
    </location>
</feature>
<keyword evidence="1" id="KW-0472">Membrane</keyword>
<reference evidence="2 3" key="2">
    <citation type="journal article" date="2015" name="Stand. Genomic Sci.">
        <title>Draft genome sequence of Cellulomonas carbonis T26(T) and comparative analysis of six Cellulomonas genomes.</title>
        <authorList>
            <person name="Zhuang W."/>
            <person name="Zhang S."/>
            <person name="Xia X."/>
            <person name="Wang G."/>
        </authorList>
    </citation>
    <scope>NUCLEOTIDE SEQUENCE [LARGE SCALE GENOMIC DNA]</scope>
    <source>
        <strain evidence="2 3">T26</strain>
    </source>
</reference>
<protein>
    <submittedName>
        <fullName evidence="2">Uncharacterized protein</fullName>
    </submittedName>
</protein>
<keyword evidence="3" id="KW-1185">Reference proteome</keyword>
<gene>
    <name evidence="2" type="ORF">N868_01510</name>
</gene>
<proteinExistence type="predicted"/>
<dbReference type="EMBL" id="AXCY01000089">
    <property type="protein sequence ID" value="KGM09557.1"/>
    <property type="molecule type" value="Genomic_DNA"/>
</dbReference>
<evidence type="ECO:0000313" key="3">
    <source>
        <dbReference type="Proteomes" id="UP000029839"/>
    </source>
</evidence>
<sequence>MNQIGEFHKEFLLHRFDALFQLCCLEHRNHQLIVLRLKSLVRLLYSLYGLRIRSFIDFIIIIDFIIFIDIIIFIDFIIIIDIIILIIIPYAPKPAPLDTFHC</sequence>
<keyword evidence="1" id="KW-0812">Transmembrane</keyword>
<accession>A0A0A0BPG4</accession>
<reference evidence="2 3" key="1">
    <citation type="submission" date="2013-08" db="EMBL/GenBank/DDBJ databases">
        <title>Genome sequencing of Cellulomonas carbonis T26.</title>
        <authorList>
            <person name="Chen F."/>
            <person name="Li Y."/>
            <person name="Wang G."/>
        </authorList>
    </citation>
    <scope>NUCLEOTIDE SEQUENCE [LARGE SCALE GENOMIC DNA]</scope>
    <source>
        <strain evidence="2 3">T26</strain>
    </source>
</reference>
<name>A0A0A0BPG4_9CELL</name>
<organism evidence="2 3">
    <name type="scientific">Cellulomonas carbonis T26</name>
    <dbReference type="NCBI Taxonomy" id="947969"/>
    <lineage>
        <taxon>Bacteria</taxon>
        <taxon>Bacillati</taxon>
        <taxon>Actinomycetota</taxon>
        <taxon>Actinomycetes</taxon>
        <taxon>Micrococcales</taxon>
        <taxon>Cellulomonadaceae</taxon>
        <taxon>Cellulomonas</taxon>
    </lineage>
</organism>
<dbReference type="AlphaFoldDB" id="A0A0A0BPG4"/>
<dbReference type="Proteomes" id="UP000029839">
    <property type="component" value="Unassembled WGS sequence"/>
</dbReference>
<comment type="caution">
    <text evidence="2">The sequence shown here is derived from an EMBL/GenBank/DDBJ whole genome shotgun (WGS) entry which is preliminary data.</text>
</comment>
<evidence type="ECO:0000256" key="1">
    <source>
        <dbReference type="SAM" id="Phobius"/>
    </source>
</evidence>
<keyword evidence="1" id="KW-1133">Transmembrane helix</keyword>
<evidence type="ECO:0000313" key="2">
    <source>
        <dbReference type="EMBL" id="KGM09557.1"/>
    </source>
</evidence>